<dbReference type="VEuPathDB" id="MicrosporidiaDB:A0H76_2096"/>
<accession>A0A1X0Q7L0</accession>
<keyword evidence="3" id="KW-1185">Reference proteome</keyword>
<evidence type="ECO:0000256" key="1">
    <source>
        <dbReference type="SAM" id="Phobius"/>
    </source>
</evidence>
<comment type="caution">
    <text evidence="2">The sequence shown here is derived from an EMBL/GenBank/DDBJ whole genome shotgun (WGS) entry which is preliminary data.</text>
</comment>
<dbReference type="Proteomes" id="UP000192356">
    <property type="component" value="Unassembled WGS sequence"/>
</dbReference>
<evidence type="ECO:0000313" key="3">
    <source>
        <dbReference type="Proteomes" id="UP000192356"/>
    </source>
</evidence>
<feature type="transmembrane region" description="Helical" evidence="1">
    <location>
        <begin position="71"/>
        <end position="96"/>
    </location>
</feature>
<name>A0A1X0Q7L0_9MICR</name>
<feature type="transmembrane region" description="Helical" evidence="1">
    <location>
        <begin position="42"/>
        <end position="65"/>
    </location>
</feature>
<evidence type="ECO:0000313" key="2">
    <source>
        <dbReference type="EMBL" id="ORD95733.1"/>
    </source>
</evidence>
<gene>
    <name evidence="2" type="ORF">HERIO_2257</name>
</gene>
<feature type="transmembrane region" description="Helical" evidence="1">
    <location>
        <begin position="12"/>
        <end position="30"/>
    </location>
</feature>
<keyword evidence="1" id="KW-1133">Transmembrane helix</keyword>
<dbReference type="VEuPathDB" id="MicrosporidiaDB:HERIO_2257"/>
<keyword evidence="1" id="KW-0472">Membrane</keyword>
<sequence length="154" mass="17995">MEIITKVVREVLLQFFIIFFVETSFIAIIINNTIKNDKEIELFKIIYFLLFVIILLSIVIGLFASNSRIRGIAISITGGFLIIELLLFIIILVVYFKIKFFFENKGTERFIDALTNVIEIEWSVENKNFLKIMILNIFFYKLGVISEVCSRYSN</sequence>
<proteinExistence type="predicted"/>
<dbReference type="AlphaFoldDB" id="A0A1X0Q7L0"/>
<keyword evidence="1" id="KW-0812">Transmembrane</keyword>
<protein>
    <submittedName>
        <fullName evidence="2">Uncharacterized protein</fullName>
    </submittedName>
</protein>
<dbReference type="EMBL" id="LVKB01000199">
    <property type="protein sequence ID" value="ORD95733.1"/>
    <property type="molecule type" value="Genomic_DNA"/>
</dbReference>
<reference evidence="2 3" key="1">
    <citation type="journal article" date="2017" name="Environ. Microbiol.">
        <title>Decay of the glycolytic pathway and adaptation to intranuclear parasitism within Enterocytozoonidae microsporidia.</title>
        <authorList>
            <person name="Wiredu Boakye D."/>
            <person name="Jaroenlak P."/>
            <person name="Prachumwat A."/>
            <person name="Williams T.A."/>
            <person name="Bateman K.S."/>
            <person name="Itsathitphaisarn O."/>
            <person name="Sritunyalucksana K."/>
            <person name="Paszkiewicz K.H."/>
            <person name="Moore K.A."/>
            <person name="Stentiford G.D."/>
            <person name="Williams B.A."/>
        </authorList>
    </citation>
    <scope>NUCLEOTIDE SEQUENCE [LARGE SCALE GENOMIC DNA]</scope>
    <source>
        <strain evidence="2 3">GB1</strain>
    </source>
</reference>
<organism evidence="2 3">
    <name type="scientific">Hepatospora eriocheir</name>
    <dbReference type="NCBI Taxonomy" id="1081669"/>
    <lineage>
        <taxon>Eukaryota</taxon>
        <taxon>Fungi</taxon>
        <taxon>Fungi incertae sedis</taxon>
        <taxon>Microsporidia</taxon>
        <taxon>Hepatosporidae</taxon>
        <taxon>Hepatospora</taxon>
    </lineage>
</organism>